<gene>
    <name evidence="1" type="ORF">G7082_12020</name>
</gene>
<dbReference type="RefSeq" id="WP_166035289.1">
    <property type="nucleotide sequence ID" value="NZ_CP049887.1"/>
</dbReference>
<dbReference type="AlphaFoldDB" id="A0A6G8AW27"/>
<dbReference type="PANTHER" id="PTHR39173">
    <property type="entry name" value="ACETYLTRANSFERASE"/>
    <property type="match status" value="1"/>
</dbReference>
<dbReference type="KEGG" id="vhy:G7082_12020"/>
<sequence length="108" mass="12437">MVENVSLVKPSMAFEKEILDYKDEFTDYIHGSSSLVEFETISDWLEYLKLSENKETIPNKNFVPCKEYMLVNNDSKKVLGLLNLRLELNDYLTKIGGHIGYSVAPSER</sequence>
<reference evidence="1 2" key="1">
    <citation type="submission" date="2020-03" db="EMBL/GenBank/DDBJ databases">
        <title>Vagococcus sp. nov., isolated from beetles.</title>
        <authorList>
            <person name="Hyun D.-W."/>
            <person name="Bae J.-W."/>
        </authorList>
    </citation>
    <scope>NUCLEOTIDE SEQUENCE [LARGE SCALE GENOMIC DNA]</scope>
    <source>
        <strain evidence="1 2">HDW17B</strain>
    </source>
</reference>
<proteinExistence type="predicted"/>
<protein>
    <submittedName>
        <fullName evidence="1">Uncharacterized protein</fullName>
    </submittedName>
</protein>
<accession>A0A6G8AW27</accession>
<keyword evidence="2" id="KW-1185">Reference proteome</keyword>
<organism evidence="1 2">
    <name type="scientific">Vagococcus hydrophili</name>
    <dbReference type="NCBI Taxonomy" id="2714947"/>
    <lineage>
        <taxon>Bacteria</taxon>
        <taxon>Bacillati</taxon>
        <taxon>Bacillota</taxon>
        <taxon>Bacilli</taxon>
        <taxon>Lactobacillales</taxon>
        <taxon>Enterococcaceae</taxon>
        <taxon>Vagococcus</taxon>
    </lineage>
</organism>
<dbReference type="Proteomes" id="UP000501747">
    <property type="component" value="Chromosome"/>
</dbReference>
<dbReference type="EMBL" id="CP049887">
    <property type="protein sequence ID" value="QIL49162.1"/>
    <property type="molecule type" value="Genomic_DNA"/>
</dbReference>
<dbReference type="PANTHER" id="PTHR39173:SF1">
    <property type="entry name" value="ACETYLTRANSFERASE"/>
    <property type="match status" value="1"/>
</dbReference>
<evidence type="ECO:0000313" key="2">
    <source>
        <dbReference type="Proteomes" id="UP000501747"/>
    </source>
</evidence>
<name>A0A6G8AW27_9ENTE</name>
<evidence type="ECO:0000313" key="1">
    <source>
        <dbReference type="EMBL" id="QIL49162.1"/>
    </source>
</evidence>